<dbReference type="Proteomes" id="UP001168877">
    <property type="component" value="Unassembled WGS sequence"/>
</dbReference>
<proteinExistence type="predicted"/>
<dbReference type="Pfam" id="PF13456">
    <property type="entry name" value="RVT_3"/>
    <property type="match status" value="1"/>
</dbReference>
<dbReference type="GO" id="GO:0004523">
    <property type="term" value="F:RNA-DNA hybrid ribonuclease activity"/>
    <property type="evidence" value="ECO:0007669"/>
    <property type="project" value="InterPro"/>
</dbReference>
<evidence type="ECO:0000313" key="3">
    <source>
        <dbReference type="Proteomes" id="UP001168877"/>
    </source>
</evidence>
<evidence type="ECO:0000259" key="1">
    <source>
        <dbReference type="Pfam" id="PF13456"/>
    </source>
</evidence>
<protein>
    <recommendedName>
        <fullName evidence="1">RNase H type-1 domain-containing protein</fullName>
    </recommendedName>
</protein>
<dbReference type="InterPro" id="IPR002156">
    <property type="entry name" value="RNaseH_domain"/>
</dbReference>
<dbReference type="InterPro" id="IPR012337">
    <property type="entry name" value="RNaseH-like_sf"/>
</dbReference>
<dbReference type="SUPFAM" id="SSF53098">
    <property type="entry name" value="Ribonuclease H-like"/>
    <property type="match status" value="1"/>
</dbReference>
<dbReference type="EMBL" id="JAUESC010000003">
    <property type="protein sequence ID" value="KAK0600602.1"/>
    <property type="molecule type" value="Genomic_DNA"/>
</dbReference>
<evidence type="ECO:0000313" key="2">
    <source>
        <dbReference type="EMBL" id="KAK0600602.1"/>
    </source>
</evidence>
<dbReference type="InterPro" id="IPR052929">
    <property type="entry name" value="RNase_H-like_EbsB-rel"/>
</dbReference>
<reference evidence="2" key="2">
    <citation type="submission" date="2023-06" db="EMBL/GenBank/DDBJ databases">
        <authorList>
            <person name="Swenson N.G."/>
            <person name="Wegrzyn J.L."/>
            <person name="Mcevoy S.L."/>
        </authorList>
    </citation>
    <scope>NUCLEOTIDE SEQUENCE</scope>
    <source>
        <strain evidence="2">NS2018</strain>
        <tissue evidence="2">Leaf</tissue>
    </source>
</reference>
<keyword evidence="3" id="KW-1185">Reference proteome</keyword>
<accession>A0AA39T2D5</accession>
<organism evidence="2 3">
    <name type="scientific">Acer saccharum</name>
    <name type="common">Sugar maple</name>
    <dbReference type="NCBI Taxonomy" id="4024"/>
    <lineage>
        <taxon>Eukaryota</taxon>
        <taxon>Viridiplantae</taxon>
        <taxon>Streptophyta</taxon>
        <taxon>Embryophyta</taxon>
        <taxon>Tracheophyta</taxon>
        <taxon>Spermatophyta</taxon>
        <taxon>Magnoliopsida</taxon>
        <taxon>eudicotyledons</taxon>
        <taxon>Gunneridae</taxon>
        <taxon>Pentapetalae</taxon>
        <taxon>rosids</taxon>
        <taxon>malvids</taxon>
        <taxon>Sapindales</taxon>
        <taxon>Sapindaceae</taxon>
        <taxon>Hippocastanoideae</taxon>
        <taxon>Acereae</taxon>
        <taxon>Acer</taxon>
    </lineage>
</organism>
<dbReference type="GO" id="GO:0003676">
    <property type="term" value="F:nucleic acid binding"/>
    <property type="evidence" value="ECO:0007669"/>
    <property type="project" value="InterPro"/>
</dbReference>
<gene>
    <name evidence="2" type="ORF">LWI29_016578</name>
</gene>
<reference evidence="2" key="1">
    <citation type="journal article" date="2022" name="Plant J.">
        <title>Strategies of tolerance reflected in two North American maple genomes.</title>
        <authorList>
            <person name="McEvoy S.L."/>
            <person name="Sezen U.U."/>
            <person name="Trouern-Trend A."/>
            <person name="McMahon S.M."/>
            <person name="Schaberg P.G."/>
            <person name="Yang J."/>
            <person name="Wegrzyn J.L."/>
            <person name="Swenson N.G."/>
        </authorList>
    </citation>
    <scope>NUCLEOTIDE SEQUENCE</scope>
    <source>
        <strain evidence="2">NS2018</strain>
    </source>
</reference>
<feature type="domain" description="RNase H type-1" evidence="1">
    <location>
        <begin position="176"/>
        <end position="260"/>
    </location>
</feature>
<dbReference type="PANTHER" id="PTHR47074">
    <property type="entry name" value="BNAC02G40300D PROTEIN"/>
    <property type="match status" value="1"/>
</dbReference>
<dbReference type="AlphaFoldDB" id="A0AA39T2D5"/>
<comment type="caution">
    <text evidence="2">The sequence shown here is derived from an EMBL/GenBank/DDBJ whole genome shotgun (WGS) entry which is preliminary data.</text>
</comment>
<sequence>MREEFSGLRWYGVSDSLDSAHEQITNQTLNKILDGKGSSSVSMGQNVGPLFFGPSEWKGVNKAQPVVSNPNEAVYPDVISEATFNPLDDNKNRVLNFEANNPQFNLGDSTLIGKWKRRARNNKKEPEHKSGGSVLGKKKAVGGLEKIFVESKKPPSVGRDLVDKWSPLTDGFWKINTDAATCYQNQTIGLRVVIRDKAGLVKAAASLKVQAIVSPIVAEAMSVWQGIILASNCGCVPFQIDYDSLQVAEMVDKGLPSHADVGSAINLSIDFLKANPGYLYSSILVYEDDVKGPA</sequence>
<dbReference type="PANTHER" id="PTHR47074:SF11">
    <property type="entry name" value="REVERSE TRANSCRIPTASE-LIKE PROTEIN"/>
    <property type="match status" value="1"/>
</dbReference>
<name>A0AA39T2D5_ACESA</name>